<keyword evidence="1" id="KW-0472">Membrane</keyword>
<dbReference type="EMBL" id="JAESWC010000018">
    <property type="protein sequence ID" value="MBL4937862.1"/>
    <property type="molecule type" value="Genomic_DNA"/>
</dbReference>
<dbReference type="Proteomes" id="UP000632377">
    <property type="component" value="Unassembled WGS sequence"/>
</dbReference>
<reference evidence="2 3" key="1">
    <citation type="submission" date="2021-01" db="EMBL/GenBank/DDBJ databases">
        <title>Genome public.</title>
        <authorList>
            <person name="Liu C."/>
            <person name="Sun Q."/>
        </authorList>
    </citation>
    <scope>NUCLEOTIDE SEQUENCE [LARGE SCALE GENOMIC DNA]</scope>
    <source>
        <strain evidence="2 3">YIM B02515</strain>
    </source>
</reference>
<organism evidence="2 3">
    <name type="scientific">Clostridium rhizosphaerae</name>
    <dbReference type="NCBI Taxonomy" id="2803861"/>
    <lineage>
        <taxon>Bacteria</taxon>
        <taxon>Bacillati</taxon>
        <taxon>Bacillota</taxon>
        <taxon>Clostridia</taxon>
        <taxon>Eubacteriales</taxon>
        <taxon>Clostridiaceae</taxon>
        <taxon>Clostridium</taxon>
    </lineage>
</organism>
<feature type="transmembrane region" description="Helical" evidence="1">
    <location>
        <begin position="69"/>
        <end position="91"/>
    </location>
</feature>
<gene>
    <name evidence="2" type="ORF">JK636_19320</name>
</gene>
<keyword evidence="3" id="KW-1185">Reference proteome</keyword>
<protein>
    <submittedName>
        <fullName evidence="2">Uncharacterized protein</fullName>
    </submittedName>
</protein>
<feature type="transmembrane region" description="Helical" evidence="1">
    <location>
        <begin position="123"/>
        <end position="146"/>
    </location>
</feature>
<proteinExistence type="predicted"/>
<evidence type="ECO:0000313" key="2">
    <source>
        <dbReference type="EMBL" id="MBL4937862.1"/>
    </source>
</evidence>
<name>A0ABS1TES1_9CLOT</name>
<feature type="transmembrane region" description="Helical" evidence="1">
    <location>
        <begin position="20"/>
        <end position="38"/>
    </location>
</feature>
<sequence length="156" mass="18539">MKEKNMGIKTLTKNRIKAPWHLWLMGLFFIFIYTNGIYDYFMMLLHNVNYYNSKHYGEDVVKYFTNYPMVFLIFYTTNVFCGLIAPILLLFRTRWTVLVSFVSAISMLCLEVLTFAFRNRWNVLGPWVSLFDIALLLMTIGFFFYCRALAKRGVLK</sequence>
<comment type="caution">
    <text evidence="2">The sequence shown here is derived from an EMBL/GenBank/DDBJ whole genome shotgun (WGS) entry which is preliminary data.</text>
</comment>
<feature type="transmembrane region" description="Helical" evidence="1">
    <location>
        <begin position="98"/>
        <end position="117"/>
    </location>
</feature>
<dbReference type="RefSeq" id="WP_202750605.1">
    <property type="nucleotide sequence ID" value="NZ_JAESWC010000018.1"/>
</dbReference>
<accession>A0ABS1TES1</accession>
<evidence type="ECO:0000256" key="1">
    <source>
        <dbReference type="SAM" id="Phobius"/>
    </source>
</evidence>
<evidence type="ECO:0000313" key="3">
    <source>
        <dbReference type="Proteomes" id="UP000632377"/>
    </source>
</evidence>
<keyword evidence="1" id="KW-1133">Transmembrane helix</keyword>
<keyword evidence="1" id="KW-0812">Transmembrane</keyword>